<dbReference type="Pfam" id="PF01408">
    <property type="entry name" value="GFO_IDH_MocA"/>
    <property type="match status" value="1"/>
</dbReference>
<comment type="caution">
    <text evidence="3">The sequence shown here is derived from an EMBL/GenBank/DDBJ whole genome shotgun (WGS) entry which is preliminary data.</text>
</comment>
<evidence type="ECO:0000256" key="1">
    <source>
        <dbReference type="ARBA" id="ARBA00023002"/>
    </source>
</evidence>
<evidence type="ECO:0000313" key="4">
    <source>
        <dbReference type="Proteomes" id="UP001206639"/>
    </source>
</evidence>
<dbReference type="InterPro" id="IPR036291">
    <property type="entry name" value="NAD(P)-bd_dom_sf"/>
</dbReference>
<name>A0ABT2M7D3_9MYCO</name>
<dbReference type="Proteomes" id="UP001206639">
    <property type="component" value="Unassembled WGS sequence"/>
</dbReference>
<sequence length="245" mass="26115">MALSQWRYARAGPSGCNELQTSSESLTRLPTGNPFVARDDLDVISGATPTVPHRDMTLAALDAGKAVLCEKPLAGDLDAARDMVRAAEISSRPTACCFENRWNPDWLAVAALVDEVSRQAVFRKGEPERRVLASDSSAPGALDVRPRPGRRIPRRDAVARPRLPVYALTVAEREPATPIGCPDGLAGHAARAMAMMLQDWLPAFDRGGSTALTFDAGLLSLAVIDAAQRSALGGGREPVNQPPVD</sequence>
<accession>A0ABT2M7D3</accession>
<feature type="domain" description="Gfo/Idh/MocA-like oxidoreductase N-terminal" evidence="2">
    <location>
        <begin position="38"/>
        <end position="88"/>
    </location>
</feature>
<keyword evidence="1" id="KW-0560">Oxidoreductase</keyword>
<keyword evidence="4" id="KW-1185">Reference proteome</keyword>
<dbReference type="PANTHER" id="PTHR43818">
    <property type="entry name" value="BCDNA.GH03377"/>
    <property type="match status" value="1"/>
</dbReference>
<dbReference type="EMBL" id="JAODWD010000001">
    <property type="protein sequence ID" value="MCT7657075.1"/>
    <property type="molecule type" value="Genomic_DNA"/>
</dbReference>
<dbReference type="InterPro" id="IPR000683">
    <property type="entry name" value="Gfo/Idh/MocA-like_OxRdtase_N"/>
</dbReference>
<evidence type="ECO:0000259" key="2">
    <source>
        <dbReference type="Pfam" id="PF01408"/>
    </source>
</evidence>
<dbReference type="RefSeq" id="WP_260991152.1">
    <property type="nucleotide sequence ID" value="NZ_JAODWD010000001.1"/>
</dbReference>
<dbReference type="Gene3D" id="3.40.50.720">
    <property type="entry name" value="NAD(P)-binding Rossmann-like Domain"/>
    <property type="match status" value="1"/>
</dbReference>
<proteinExistence type="predicted"/>
<evidence type="ECO:0000313" key="3">
    <source>
        <dbReference type="EMBL" id="MCT7657075.1"/>
    </source>
</evidence>
<reference evidence="4" key="1">
    <citation type="submission" date="2023-07" db="EMBL/GenBank/DDBJ databases">
        <authorList>
            <person name="Deng Y."/>
            <person name="Zhang Y.-Q."/>
        </authorList>
    </citation>
    <scope>NUCLEOTIDE SEQUENCE [LARGE SCALE GENOMIC DNA]</scope>
    <source>
        <strain evidence="4">CPCC 205710</strain>
    </source>
</reference>
<dbReference type="InterPro" id="IPR050463">
    <property type="entry name" value="Gfo/Idh/MocA_oxidrdct_glycsds"/>
</dbReference>
<gene>
    <name evidence="3" type="ORF">N4S67_01410</name>
</gene>
<dbReference type="SUPFAM" id="SSF51735">
    <property type="entry name" value="NAD(P)-binding Rossmann-fold domains"/>
    <property type="match status" value="1"/>
</dbReference>
<dbReference type="Gene3D" id="3.30.360.10">
    <property type="entry name" value="Dihydrodipicolinate Reductase, domain 2"/>
    <property type="match status" value="1"/>
</dbReference>
<protein>
    <submittedName>
        <fullName evidence="3">Gfo/Idh/MocA family oxidoreductase</fullName>
    </submittedName>
</protein>
<organism evidence="3 4">
    <name type="scientific">Mycobacterium deserti</name>
    <dbReference type="NCBI Taxonomy" id="2978347"/>
    <lineage>
        <taxon>Bacteria</taxon>
        <taxon>Bacillati</taxon>
        <taxon>Actinomycetota</taxon>
        <taxon>Actinomycetes</taxon>
        <taxon>Mycobacteriales</taxon>
        <taxon>Mycobacteriaceae</taxon>
        <taxon>Mycobacterium</taxon>
    </lineage>
</organism>
<dbReference type="PANTHER" id="PTHR43818:SF11">
    <property type="entry name" value="BCDNA.GH03377"/>
    <property type="match status" value="1"/>
</dbReference>